<gene>
    <name evidence="9" type="ORF">J6I44_14210</name>
</gene>
<proteinExistence type="predicted"/>
<dbReference type="InterPro" id="IPR019478">
    <property type="entry name" value="Sirohaem_synthase_dimer_dom"/>
</dbReference>
<dbReference type="Pfam" id="PF10414">
    <property type="entry name" value="CysG_dimeriser"/>
    <property type="match status" value="1"/>
</dbReference>
<dbReference type="SUPFAM" id="SSF75615">
    <property type="entry name" value="Siroheme synthase middle domains-like"/>
    <property type="match status" value="1"/>
</dbReference>
<dbReference type="PANTHER" id="PTHR35330">
    <property type="entry name" value="SIROHEME BIOSYNTHESIS PROTEIN MET8"/>
    <property type="match status" value="1"/>
</dbReference>
<evidence type="ECO:0000256" key="1">
    <source>
        <dbReference type="ARBA" id="ARBA00005010"/>
    </source>
</evidence>
<reference evidence="9 10" key="1">
    <citation type="submission" date="2021-03" db="EMBL/GenBank/DDBJ databases">
        <title>Aliifodinibius sp. nov., a new bacterium isolated from saline soil.</title>
        <authorList>
            <person name="Galisteo C."/>
            <person name="De La Haba R."/>
            <person name="Sanchez-Porro C."/>
            <person name="Ventosa A."/>
        </authorList>
    </citation>
    <scope>NUCLEOTIDE SEQUENCE [LARGE SCALE GENOMIC DNA]</scope>
    <source>
        <strain evidence="9 10">1BSP15-2V2</strain>
    </source>
</reference>
<dbReference type="RefSeq" id="WP_265766802.1">
    <property type="nucleotide sequence ID" value="NZ_JAGGJA010000009.1"/>
</dbReference>
<evidence type="ECO:0000256" key="3">
    <source>
        <dbReference type="ARBA" id="ARBA00023002"/>
    </source>
</evidence>
<protein>
    <recommendedName>
        <fullName evidence="2">precorrin-2 dehydrogenase</fullName>
        <ecNumber evidence="2">1.3.1.76</ecNumber>
    </recommendedName>
</protein>
<dbReference type="EMBL" id="JAGGJA010000009">
    <property type="protein sequence ID" value="MCW9708016.1"/>
    <property type="molecule type" value="Genomic_DNA"/>
</dbReference>
<dbReference type="PANTHER" id="PTHR35330:SF1">
    <property type="entry name" value="SIROHEME BIOSYNTHESIS PROTEIN MET8"/>
    <property type="match status" value="1"/>
</dbReference>
<dbReference type="InterPro" id="IPR028281">
    <property type="entry name" value="Sirohaem_synthase_central"/>
</dbReference>
<dbReference type="Pfam" id="PF14824">
    <property type="entry name" value="Sirohm_synth_M"/>
    <property type="match status" value="1"/>
</dbReference>
<keyword evidence="4" id="KW-0520">NAD</keyword>
<name>A0ABT3PQ91_9BACT</name>
<dbReference type="Proteomes" id="UP001207918">
    <property type="component" value="Unassembled WGS sequence"/>
</dbReference>
<evidence type="ECO:0000313" key="10">
    <source>
        <dbReference type="Proteomes" id="UP001207918"/>
    </source>
</evidence>
<dbReference type="Gene3D" id="1.10.8.610">
    <property type="entry name" value="SirC, precorrin-2 dehydrogenase, C-terminal helical domain-like"/>
    <property type="match status" value="1"/>
</dbReference>
<feature type="domain" description="Siroheme synthase central" evidence="8">
    <location>
        <begin position="124"/>
        <end position="150"/>
    </location>
</feature>
<feature type="domain" description="Sirohaem synthase dimerisation" evidence="7">
    <location>
        <begin position="156"/>
        <end position="205"/>
    </location>
</feature>
<keyword evidence="10" id="KW-1185">Reference proteome</keyword>
<dbReference type="InterPro" id="IPR028161">
    <property type="entry name" value="Met8-like"/>
</dbReference>
<comment type="catalytic activity">
    <reaction evidence="6">
        <text>precorrin-2 + NAD(+) = sirohydrochlorin + NADH + 2 H(+)</text>
        <dbReference type="Rhea" id="RHEA:15613"/>
        <dbReference type="ChEBI" id="CHEBI:15378"/>
        <dbReference type="ChEBI" id="CHEBI:57540"/>
        <dbReference type="ChEBI" id="CHEBI:57945"/>
        <dbReference type="ChEBI" id="CHEBI:58351"/>
        <dbReference type="ChEBI" id="CHEBI:58827"/>
        <dbReference type="EC" id="1.3.1.76"/>
    </reaction>
</comment>
<evidence type="ECO:0000256" key="4">
    <source>
        <dbReference type="ARBA" id="ARBA00023027"/>
    </source>
</evidence>
<evidence type="ECO:0000256" key="6">
    <source>
        <dbReference type="ARBA" id="ARBA00047561"/>
    </source>
</evidence>
<dbReference type="SUPFAM" id="SSF51735">
    <property type="entry name" value="NAD(P)-binding Rossmann-fold domains"/>
    <property type="match status" value="1"/>
</dbReference>
<keyword evidence="5" id="KW-0627">Porphyrin biosynthesis</keyword>
<dbReference type="InterPro" id="IPR036291">
    <property type="entry name" value="NAD(P)-bd_dom_sf"/>
</dbReference>
<dbReference type="InterPro" id="IPR006367">
    <property type="entry name" value="Sirohaem_synthase_N"/>
</dbReference>
<dbReference type="Gene3D" id="3.40.50.720">
    <property type="entry name" value="NAD(P)-binding Rossmann-like Domain"/>
    <property type="match status" value="1"/>
</dbReference>
<dbReference type="EC" id="1.3.1.76" evidence="2"/>
<comment type="pathway">
    <text evidence="1">Porphyrin-containing compound metabolism; siroheme biosynthesis; sirohydrochlorin from precorrin-2: step 1/1.</text>
</comment>
<keyword evidence="3" id="KW-0560">Oxidoreductase</keyword>
<evidence type="ECO:0000259" key="7">
    <source>
        <dbReference type="Pfam" id="PF10414"/>
    </source>
</evidence>
<evidence type="ECO:0000256" key="5">
    <source>
        <dbReference type="ARBA" id="ARBA00023244"/>
    </source>
</evidence>
<dbReference type="InterPro" id="IPR042518">
    <property type="entry name" value="SirC_C"/>
</dbReference>
<evidence type="ECO:0000256" key="2">
    <source>
        <dbReference type="ARBA" id="ARBA00012400"/>
    </source>
</evidence>
<comment type="caution">
    <text evidence="9">The sequence shown here is derived from an EMBL/GenBank/DDBJ whole genome shotgun (WGS) entry which is preliminary data.</text>
</comment>
<evidence type="ECO:0000259" key="8">
    <source>
        <dbReference type="Pfam" id="PF14824"/>
    </source>
</evidence>
<evidence type="ECO:0000313" key="9">
    <source>
        <dbReference type="EMBL" id="MCW9708016.1"/>
    </source>
</evidence>
<accession>A0ABT3PQ91</accession>
<dbReference type="NCBIfam" id="TIGR01470">
    <property type="entry name" value="cysG_Nterm"/>
    <property type="match status" value="1"/>
</dbReference>
<sequence length="228" mass="26519">MSNTMEMFPIYLRRLDERKTVLVGGDDEAEEKVEQLLERNANLTVISPHLTEKMWRWVRESRFKWIPRNYKQGDLEGAFMAIVAEYEGDINKKVYQEAKERNILVNVMDDLPNANFAFGSIVRRGPLTISISTSGAAPALSVRLRERFEEEFGPEYGQFLEFMQKLRKPMAKYHEKFSDRKDLWYKLIDSEVLSFFRQGKIKEAYHKTAEIVGEKVVGDALPTEQVTA</sequence>
<organism evidence="9 10">
    <name type="scientific">Fodinibius salsisoli</name>
    <dbReference type="NCBI Taxonomy" id="2820877"/>
    <lineage>
        <taxon>Bacteria</taxon>
        <taxon>Pseudomonadati</taxon>
        <taxon>Balneolota</taxon>
        <taxon>Balneolia</taxon>
        <taxon>Balneolales</taxon>
        <taxon>Balneolaceae</taxon>
        <taxon>Fodinibius</taxon>
    </lineage>
</organism>
<dbReference type="Pfam" id="PF13241">
    <property type="entry name" value="NAD_binding_7"/>
    <property type="match status" value="1"/>
</dbReference>